<dbReference type="Pfam" id="PF00534">
    <property type="entry name" value="Glycos_transf_1"/>
    <property type="match status" value="1"/>
</dbReference>
<evidence type="ECO:0000256" key="2">
    <source>
        <dbReference type="ARBA" id="ARBA00022679"/>
    </source>
</evidence>
<dbReference type="Proteomes" id="UP000184440">
    <property type="component" value="Unassembled WGS sequence"/>
</dbReference>
<dbReference type="AlphaFoldDB" id="A0A1M7HHJ2"/>
<evidence type="ECO:0000313" key="6">
    <source>
        <dbReference type="Proteomes" id="UP000184440"/>
    </source>
</evidence>
<dbReference type="SUPFAM" id="SSF53756">
    <property type="entry name" value="UDP-Glycosyltransferase/glycogen phosphorylase"/>
    <property type="match status" value="1"/>
</dbReference>
<dbReference type="InterPro" id="IPR050194">
    <property type="entry name" value="Glycosyltransferase_grp1"/>
</dbReference>
<dbReference type="GO" id="GO:0016757">
    <property type="term" value="F:glycosyltransferase activity"/>
    <property type="evidence" value="ECO:0007669"/>
    <property type="project" value="UniProtKB-KW"/>
</dbReference>
<accession>A0A1M7HHJ2</accession>
<proteinExistence type="predicted"/>
<feature type="domain" description="Glycosyltransferase subfamily 4-like N-terminal" evidence="4">
    <location>
        <begin position="15"/>
        <end position="192"/>
    </location>
</feature>
<dbReference type="Gene3D" id="3.40.50.2000">
    <property type="entry name" value="Glycogen Phosphorylase B"/>
    <property type="match status" value="2"/>
</dbReference>
<feature type="domain" description="Glycosyl transferase family 1" evidence="3">
    <location>
        <begin position="210"/>
        <end position="365"/>
    </location>
</feature>
<keyword evidence="2" id="KW-0808">Transferase</keyword>
<dbReference type="PANTHER" id="PTHR45947">
    <property type="entry name" value="SULFOQUINOVOSYL TRANSFERASE SQD2"/>
    <property type="match status" value="1"/>
</dbReference>
<dbReference type="EMBL" id="FRCS01000001">
    <property type="protein sequence ID" value="SHM27607.1"/>
    <property type="molecule type" value="Genomic_DNA"/>
</dbReference>
<keyword evidence="1" id="KW-0328">Glycosyltransferase</keyword>
<evidence type="ECO:0000259" key="3">
    <source>
        <dbReference type="Pfam" id="PF00534"/>
    </source>
</evidence>
<dbReference type="InterPro" id="IPR028098">
    <property type="entry name" value="Glyco_trans_4-like_N"/>
</dbReference>
<evidence type="ECO:0000259" key="4">
    <source>
        <dbReference type="Pfam" id="PF13439"/>
    </source>
</evidence>
<reference evidence="5 6" key="1">
    <citation type="submission" date="2016-11" db="EMBL/GenBank/DDBJ databases">
        <authorList>
            <person name="Jaros S."/>
            <person name="Januszkiewicz K."/>
            <person name="Wedrychowicz H."/>
        </authorList>
    </citation>
    <scope>NUCLEOTIDE SEQUENCE [LARGE SCALE GENOMIC DNA]</scope>
    <source>
        <strain evidence="5 6">DSM 46144</strain>
    </source>
</reference>
<organism evidence="5 6">
    <name type="scientific">Cryptosporangium aurantiacum</name>
    <dbReference type="NCBI Taxonomy" id="134849"/>
    <lineage>
        <taxon>Bacteria</taxon>
        <taxon>Bacillati</taxon>
        <taxon>Actinomycetota</taxon>
        <taxon>Actinomycetes</taxon>
        <taxon>Cryptosporangiales</taxon>
        <taxon>Cryptosporangiaceae</taxon>
        <taxon>Cryptosporangium</taxon>
    </lineage>
</organism>
<sequence>MRTMILSWEYPPVMVGGLGRHVHALATSLAAAGHEVTVVSRHTDGAAYDEVVEGVRVVRVPEDPPVFAFDEQTLLAWTMAFNHALARAALRVADETAPDVIHAHDWLVAHAATTLKHQLGVPLVATVHATEAGRHQGWLPGPLNRSIHSIEWWLTYEARRVITCSEYMRWEVTRLFDLPPDKCEPIPNGVDAHAWKPDPAAVAAVRKEYGGPLVLFAGRLVYEKGVHNLLAAVPRLRRRHPGLRVVIAGEGPHLDELKAQAKRLRLGRSVAWPGFLEGEKLATVAAAADCAVVPSIYEPFGMIALEATAAGTPLVVADTGGLREIVTHGITGLRFPAQNPAGLADAVTAILSDEVLARRLVRDARAVLARDYSWTTIADRTAGAYRRAIRDERRLRADQAPLSMTFRDGNLLATADAP</sequence>
<protein>
    <submittedName>
        <fullName evidence="5">(1-&gt;4)-alpha-D-glucan synthase (UDP-glucose)</fullName>
    </submittedName>
</protein>
<dbReference type="CDD" id="cd03801">
    <property type="entry name" value="GT4_PimA-like"/>
    <property type="match status" value="1"/>
</dbReference>
<gene>
    <name evidence="5" type="ORF">SAMN05443668_101182</name>
</gene>
<dbReference type="InterPro" id="IPR001296">
    <property type="entry name" value="Glyco_trans_1"/>
</dbReference>
<dbReference type="GO" id="GO:1901137">
    <property type="term" value="P:carbohydrate derivative biosynthetic process"/>
    <property type="evidence" value="ECO:0007669"/>
    <property type="project" value="UniProtKB-ARBA"/>
</dbReference>
<dbReference type="PANTHER" id="PTHR45947:SF3">
    <property type="entry name" value="SULFOQUINOVOSYL TRANSFERASE SQD2"/>
    <property type="match status" value="1"/>
</dbReference>
<dbReference type="Pfam" id="PF13439">
    <property type="entry name" value="Glyco_transf_4"/>
    <property type="match status" value="1"/>
</dbReference>
<name>A0A1M7HHJ2_9ACTN</name>
<dbReference type="STRING" id="134849.SAMN05443668_101182"/>
<keyword evidence="6" id="KW-1185">Reference proteome</keyword>
<evidence type="ECO:0000256" key="1">
    <source>
        <dbReference type="ARBA" id="ARBA00022676"/>
    </source>
</evidence>
<evidence type="ECO:0000313" key="5">
    <source>
        <dbReference type="EMBL" id="SHM27607.1"/>
    </source>
</evidence>